<dbReference type="Proteomes" id="UP000482960">
    <property type="component" value="Unassembled WGS sequence"/>
</dbReference>
<comment type="caution">
    <text evidence="2">The sequence shown here is derived from an EMBL/GenBank/DDBJ whole genome shotgun (WGS) entry which is preliminary data.</text>
</comment>
<dbReference type="EMBL" id="BLPG01000001">
    <property type="protein sequence ID" value="GFJ88380.1"/>
    <property type="molecule type" value="Genomic_DNA"/>
</dbReference>
<dbReference type="CDD" id="cd02440">
    <property type="entry name" value="AdoMet_MTases"/>
    <property type="match status" value="1"/>
</dbReference>
<accession>A0A6V8KYB3</accession>
<reference evidence="2 3" key="2">
    <citation type="submission" date="2020-03" db="EMBL/GenBank/DDBJ databases">
        <authorList>
            <person name="Ichikawa N."/>
            <person name="Kimura A."/>
            <person name="Kitahashi Y."/>
            <person name="Uohara A."/>
        </authorList>
    </citation>
    <scope>NUCLEOTIDE SEQUENCE [LARGE SCALE GENOMIC DNA]</scope>
    <source>
        <strain evidence="2 3">NBRC 108638</strain>
    </source>
</reference>
<feature type="domain" description="Methyltransferase type 11" evidence="1">
    <location>
        <begin position="40"/>
        <end position="132"/>
    </location>
</feature>
<dbReference type="PANTHER" id="PTHR43591:SF24">
    <property type="entry name" value="2-METHOXY-6-POLYPRENYL-1,4-BENZOQUINOL METHYLASE, MITOCHONDRIAL"/>
    <property type="match status" value="1"/>
</dbReference>
<dbReference type="InterPro" id="IPR013216">
    <property type="entry name" value="Methyltransf_11"/>
</dbReference>
<organism evidence="2 3">
    <name type="scientific">Phytohabitans rumicis</name>
    <dbReference type="NCBI Taxonomy" id="1076125"/>
    <lineage>
        <taxon>Bacteria</taxon>
        <taxon>Bacillati</taxon>
        <taxon>Actinomycetota</taxon>
        <taxon>Actinomycetes</taxon>
        <taxon>Micromonosporales</taxon>
        <taxon>Micromonosporaceae</taxon>
    </lineage>
</organism>
<reference evidence="2 3" key="1">
    <citation type="submission" date="2020-03" db="EMBL/GenBank/DDBJ databases">
        <title>Whole genome shotgun sequence of Phytohabitans rumicis NBRC 108638.</title>
        <authorList>
            <person name="Komaki H."/>
            <person name="Tamura T."/>
        </authorList>
    </citation>
    <scope>NUCLEOTIDE SEQUENCE [LARGE SCALE GENOMIC DNA]</scope>
    <source>
        <strain evidence="2 3">NBRC 108638</strain>
    </source>
</reference>
<keyword evidence="3" id="KW-1185">Reference proteome</keyword>
<sequence>MAREVWAAGDPYEAYVGRWSRRVAEAFLGWLAVPAGRDWLDVGCGTGALTATVLGAADPARVAGVDPSEGFLAHARARILDPRAIFQVGDARSLPFPDHRFDAVVSGLALNFVPDAARAAAELARVARPGGWWPPTCGTTPTAWR</sequence>
<evidence type="ECO:0000259" key="1">
    <source>
        <dbReference type="Pfam" id="PF08241"/>
    </source>
</evidence>
<dbReference type="AlphaFoldDB" id="A0A6V8KYB3"/>
<gene>
    <name evidence="2" type="ORF">Prum_020220</name>
</gene>
<evidence type="ECO:0000313" key="2">
    <source>
        <dbReference type="EMBL" id="GFJ88380.1"/>
    </source>
</evidence>
<dbReference type="Pfam" id="PF08241">
    <property type="entry name" value="Methyltransf_11"/>
    <property type="match status" value="1"/>
</dbReference>
<dbReference type="InterPro" id="IPR029063">
    <property type="entry name" value="SAM-dependent_MTases_sf"/>
</dbReference>
<dbReference type="GO" id="GO:0008757">
    <property type="term" value="F:S-adenosylmethionine-dependent methyltransferase activity"/>
    <property type="evidence" value="ECO:0007669"/>
    <property type="project" value="InterPro"/>
</dbReference>
<dbReference type="PANTHER" id="PTHR43591">
    <property type="entry name" value="METHYLTRANSFERASE"/>
    <property type="match status" value="1"/>
</dbReference>
<proteinExistence type="predicted"/>
<dbReference type="SUPFAM" id="SSF53335">
    <property type="entry name" value="S-adenosyl-L-methionine-dependent methyltransferases"/>
    <property type="match status" value="1"/>
</dbReference>
<protein>
    <recommendedName>
        <fullName evidence="1">Methyltransferase type 11 domain-containing protein</fullName>
    </recommendedName>
</protein>
<dbReference type="Gene3D" id="3.40.50.150">
    <property type="entry name" value="Vaccinia Virus protein VP39"/>
    <property type="match status" value="1"/>
</dbReference>
<name>A0A6V8KYB3_9ACTN</name>
<dbReference type="RefSeq" id="WP_246277775.1">
    <property type="nucleotide sequence ID" value="NZ_BLPG01000001.1"/>
</dbReference>
<evidence type="ECO:0000313" key="3">
    <source>
        <dbReference type="Proteomes" id="UP000482960"/>
    </source>
</evidence>